<dbReference type="Pfam" id="PF00173">
    <property type="entry name" value="Cyt-b5"/>
    <property type="match status" value="1"/>
</dbReference>
<dbReference type="Proteomes" id="UP001516023">
    <property type="component" value="Unassembled WGS sequence"/>
</dbReference>
<accession>A0ABD3QBC8</accession>
<name>A0ABD3QBC8_9STRA</name>
<dbReference type="SMART" id="SM01117">
    <property type="entry name" value="Cyt-b5"/>
    <property type="match status" value="1"/>
</dbReference>
<evidence type="ECO:0000313" key="7">
    <source>
        <dbReference type="EMBL" id="KAL3797667.1"/>
    </source>
</evidence>
<evidence type="ECO:0000313" key="8">
    <source>
        <dbReference type="Proteomes" id="UP001516023"/>
    </source>
</evidence>
<evidence type="ECO:0000256" key="3">
    <source>
        <dbReference type="ARBA" id="ARBA00023004"/>
    </source>
</evidence>
<keyword evidence="5" id="KW-0472">Membrane</keyword>
<protein>
    <recommendedName>
        <fullName evidence="6">Cytochrome b5 heme-binding domain-containing protein</fullName>
    </recommendedName>
</protein>
<evidence type="ECO:0000256" key="1">
    <source>
        <dbReference type="ARBA" id="ARBA00022617"/>
    </source>
</evidence>
<evidence type="ECO:0000256" key="2">
    <source>
        <dbReference type="ARBA" id="ARBA00022723"/>
    </source>
</evidence>
<dbReference type="GO" id="GO:0046872">
    <property type="term" value="F:metal ion binding"/>
    <property type="evidence" value="ECO:0007669"/>
    <property type="project" value="UniProtKB-KW"/>
</dbReference>
<keyword evidence="3" id="KW-0408">Iron</keyword>
<comment type="similarity">
    <text evidence="4">Belongs to the cytochrome b5 family.</text>
</comment>
<reference evidence="7 8" key="1">
    <citation type="journal article" date="2020" name="G3 (Bethesda)">
        <title>Improved Reference Genome for Cyclotella cryptica CCMP332, a Model for Cell Wall Morphogenesis, Salinity Adaptation, and Lipid Production in Diatoms (Bacillariophyta).</title>
        <authorList>
            <person name="Roberts W.R."/>
            <person name="Downey K.M."/>
            <person name="Ruck E.C."/>
            <person name="Traller J.C."/>
            <person name="Alverson A.J."/>
        </authorList>
    </citation>
    <scope>NUCLEOTIDE SEQUENCE [LARGE SCALE GENOMIC DNA]</scope>
    <source>
        <strain evidence="7 8">CCMP332</strain>
    </source>
</reference>
<dbReference type="PROSITE" id="PS50255">
    <property type="entry name" value="CYTOCHROME_B5_2"/>
    <property type="match status" value="1"/>
</dbReference>
<evidence type="ECO:0000256" key="4">
    <source>
        <dbReference type="ARBA" id="ARBA00038168"/>
    </source>
</evidence>
<keyword evidence="8" id="KW-1185">Reference proteome</keyword>
<feature type="transmembrane region" description="Helical" evidence="5">
    <location>
        <begin position="203"/>
        <end position="223"/>
    </location>
</feature>
<sequence>MAIAAEYGGGQSRFDRVAPTKKHVDYECVLTIAGRKYDLSSWAKAHPGGAAILRKYNGLDATNAFQRVGHSPYAYKLLNSFAIDEHYSKDPLQKADHLETKIGIELTRGAWRKKLFTREDPQNIHKSCGLFVLLHFAYRYYQMVFGDISGGFGRNAGNGASVTPILCLIPHALLSLSSLIFHSVPKERVVGLPMIWQEFRMHSIIFALRSIVSTACGWISVYFNHDPLIRKATVAISSGSILVSIYFAEEATKKLCPSSPESTTATMPYWQDCSLTTQRRFKTFYAYCQFLATLACLSMTNPAWPFAVLLPIQLAAFLMTMVRKGFLSSKGYHVLYTASLIMPFVVAIRRMCQTRNPDVMALFVVGLALYRLRCMGFDKYYLWVPLVVARVWLGDKYIVYDRY</sequence>
<dbReference type="AlphaFoldDB" id="A0ABD3QBC8"/>
<proteinExistence type="inferred from homology"/>
<feature type="transmembrane region" description="Helical" evidence="5">
    <location>
        <begin position="284"/>
        <end position="300"/>
    </location>
</feature>
<comment type="caution">
    <text evidence="7">The sequence shown here is derived from an EMBL/GenBank/DDBJ whole genome shotgun (WGS) entry which is preliminary data.</text>
</comment>
<keyword evidence="2" id="KW-0479">Metal-binding</keyword>
<dbReference type="Gene3D" id="3.10.120.10">
    <property type="entry name" value="Cytochrome b5-like heme/steroid binding domain"/>
    <property type="match status" value="1"/>
</dbReference>
<gene>
    <name evidence="7" type="ORF">HJC23_013499</name>
</gene>
<dbReference type="InterPro" id="IPR050668">
    <property type="entry name" value="Cytochrome_b5"/>
</dbReference>
<evidence type="ECO:0000256" key="5">
    <source>
        <dbReference type="SAM" id="Phobius"/>
    </source>
</evidence>
<evidence type="ECO:0000259" key="6">
    <source>
        <dbReference type="PROSITE" id="PS50255"/>
    </source>
</evidence>
<dbReference type="SUPFAM" id="SSF55856">
    <property type="entry name" value="Cytochrome b5-like heme/steroid binding domain"/>
    <property type="match status" value="1"/>
</dbReference>
<dbReference type="PANTHER" id="PTHR19359">
    <property type="entry name" value="CYTOCHROME B5"/>
    <property type="match status" value="1"/>
</dbReference>
<feature type="domain" description="Cytochrome b5 heme-binding" evidence="6">
    <location>
        <begin position="30"/>
        <end position="87"/>
    </location>
</feature>
<keyword evidence="5" id="KW-0812">Transmembrane</keyword>
<organism evidence="7 8">
    <name type="scientific">Cyclotella cryptica</name>
    <dbReference type="NCBI Taxonomy" id="29204"/>
    <lineage>
        <taxon>Eukaryota</taxon>
        <taxon>Sar</taxon>
        <taxon>Stramenopiles</taxon>
        <taxon>Ochrophyta</taxon>
        <taxon>Bacillariophyta</taxon>
        <taxon>Coscinodiscophyceae</taxon>
        <taxon>Thalassiosirophycidae</taxon>
        <taxon>Stephanodiscales</taxon>
        <taxon>Stephanodiscaceae</taxon>
        <taxon>Cyclotella</taxon>
    </lineage>
</organism>
<dbReference type="InterPro" id="IPR001199">
    <property type="entry name" value="Cyt_B5-like_heme/steroid-bd"/>
</dbReference>
<keyword evidence="1" id="KW-0349">Heme</keyword>
<dbReference type="EMBL" id="JABMIG020000053">
    <property type="protein sequence ID" value="KAL3797667.1"/>
    <property type="molecule type" value="Genomic_DNA"/>
</dbReference>
<dbReference type="InterPro" id="IPR036400">
    <property type="entry name" value="Cyt_B5-like_heme/steroid_sf"/>
</dbReference>
<keyword evidence="5" id="KW-1133">Transmembrane helix</keyword>
<feature type="transmembrane region" description="Helical" evidence="5">
    <location>
        <begin position="334"/>
        <end position="351"/>
    </location>
</feature>